<protein>
    <submittedName>
        <fullName evidence="2">EF-hand domain-containing protein</fullName>
    </submittedName>
</protein>
<dbReference type="SMART" id="SM00054">
    <property type="entry name" value="EFh"/>
    <property type="match status" value="2"/>
</dbReference>
<feature type="domain" description="EF-hand" evidence="1">
    <location>
        <begin position="49"/>
        <end position="73"/>
    </location>
</feature>
<dbReference type="InterPro" id="IPR002048">
    <property type="entry name" value="EF_hand_dom"/>
</dbReference>
<proteinExistence type="predicted"/>
<evidence type="ECO:0000259" key="1">
    <source>
        <dbReference type="PROSITE" id="PS50222"/>
    </source>
</evidence>
<keyword evidence="3" id="KW-1185">Reference proteome</keyword>
<dbReference type="PROSITE" id="PS50222">
    <property type="entry name" value="EF_HAND_2"/>
    <property type="match status" value="2"/>
</dbReference>
<feature type="domain" description="EF-hand" evidence="1">
    <location>
        <begin position="75"/>
        <end position="107"/>
    </location>
</feature>
<accession>A0A3N7HRC5</accession>
<dbReference type="AlphaFoldDB" id="A0A3N7HRC5"/>
<dbReference type="Pfam" id="PF13202">
    <property type="entry name" value="EF-hand_5"/>
    <property type="match status" value="2"/>
</dbReference>
<gene>
    <name evidence="2" type="ORF">DZC73_13265</name>
</gene>
<dbReference type="PROSITE" id="PS00018">
    <property type="entry name" value="EF_HAND_1"/>
    <property type="match status" value="1"/>
</dbReference>
<dbReference type="InterPro" id="IPR011992">
    <property type="entry name" value="EF-hand-dom_pair"/>
</dbReference>
<dbReference type="Gene3D" id="1.10.238.10">
    <property type="entry name" value="EF-hand"/>
    <property type="match status" value="1"/>
</dbReference>
<evidence type="ECO:0000313" key="2">
    <source>
        <dbReference type="EMBL" id="RQP24273.1"/>
    </source>
</evidence>
<sequence>MALRSTDSENSMTRSLLALVLAPVVLASAGLTAVAQTKAPATEQPVAAKDKAVIESAFAKADANGDGKLSKDEAAKLPAIGARFDELDKNKDGVLTVEEFSAGFATN</sequence>
<name>A0A3N7HRC5_9BURK</name>
<organism evidence="2 3">
    <name type="scientific">Piscinibacter terrae</name>
    <dbReference type="NCBI Taxonomy" id="2496871"/>
    <lineage>
        <taxon>Bacteria</taxon>
        <taxon>Pseudomonadati</taxon>
        <taxon>Pseudomonadota</taxon>
        <taxon>Betaproteobacteria</taxon>
        <taxon>Burkholderiales</taxon>
        <taxon>Sphaerotilaceae</taxon>
        <taxon>Piscinibacter</taxon>
    </lineage>
</organism>
<dbReference type="InterPro" id="IPR018247">
    <property type="entry name" value="EF_Hand_1_Ca_BS"/>
</dbReference>
<comment type="caution">
    <text evidence="2">The sequence shown here is derived from an EMBL/GenBank/DDBJ whole genome shotgun (WGS) entry which is preliminary data.</text>
</comment>
<reference evidence="2 3" key="1">
    <citation type="submission" date="2018-08" db="EMBL/GenBank/DDBJ databases">
        <authorList>
            <person name="Khan S.A."/>
            <person name="Jeon C.O."/>
            <person name="Chun B.H."/>
            <person name="Jeong S.E."/>
        </authorList>
    </citation>
    <scope>NUCLEOTIDE SEQUENCE [LARGE SCALE GENOMIC DNA]</scope>
    <source>
        <strain evidence="2 3">S-16</strain>
    </source>
</reference>
<dbReference type="Proteomes" id="UP000267464">
    <property type="component" value="Unassembled WGS sequence"/>
</dbReference>
<dbReference type="GO" id="GO:0005509">
    <property type="term" value="F:calcium ion binding"/>
    <property type="evidence" value="ECO:0007669"/>
    <property type="project" value="InterPro"/>
</dbReference>
<reference evidence="2 3" key="2">
    <citation type="submission" date="2018-12" db="EMBL/GenBank/DDBJ databases">
        <title>Rhizobacter gummiphilus sp. nov., a rubber-degrading bacterium isolated from the soil of a botanical garden in Japan.</title>
        <authorList>
            <person name="Shunsuke S.S."/>
        </authorList>
    </citation>
    <scope>NUCLEOTIDE SEQUENCE [LARGE SCALE GENOMIC DNA]</scope>
    <source>
        <strain evidence="2 3">S-16</strain>
    </source>
</reference>
<evidence type="ECO:0000313" key="3">
    <source>
        <dbReference type="Proteomes" id="UP000267464"/>
    </source>
</evidence>
<dbReference type="EMBL" id="QUSW01000003">
    <property type="protein sequence ID" value="RQP24273.1"/>
    <property type="molecule type" value="Genomic_DNA"/>
</dbReference>
<dbReference type="CDD" id="cd00051">
    <property type="entry name" value="EFh"/>
    <property type="match status" value="1"/>
</dbReference>
<dbReference type="SUPFAM" id="SSF47473">
    <property type="entry name" value="EF-hand"/>
    <property type="match status" value="1"/>
</dbReference>